<feature type="compositionally biased region" description="Basic and acidic residues" evidence="1">
    <location>
        <begin position="26"/>
        <end position="36"/>
    </location>
</feature>
<keyword evidence="3" id="KW-1185">Reference proteome</keyword>
<accession>A0ABY8CZD5</accession>
<evidence type="ECO:0008006" key="4">
    <source>
        <dbReference type="Google" id="ProtNLM"/>
    </source>
</evidence>
<organism evidence="2 3">
    <name type="scientific">Sinorhizobium numidicum</name>
    <dbReference type="NCBI Taxonomy" id="680248"/>
    <lineage>
        <taxon>Bacteria</taxon>
        <taxon>Pseudomonadati</taxon>
        <taxon>Pseudomonadota</taxon>
        <taxon>Alphaproteobacteria</taxon>
        <taxon>Hyphomicrobiales</taxon>
        <taxon>Rhizobiaceae</taxon>
        <taxon>Sinorhizobium/Ensifer group</taxon>
        <taxon>Sinorhizobium</taxon>
    </lineage>
</organism>
<proteinExistence type="predicted"/>
<dbReference type="Proteomes" id="UP001235547">
    <property type="component" value="Chromosome 1"/>
</dbReference>
<evidence type="ECO:0000313" key="3">
    <source>
        <dbReference type="Proteomes" id="UP001235547"/>
    </source>
</evidence>
<evidence type="ECO:0000313" key="2">
    <source>
        <dbReference type="EMBL" id="WEX82301.1"/>
    </source>
</evidence>
<sequence length="127" mass="13736">MALTTSVPSHRKGPVGVSHSGLNGGDGEKRESHDAAQHPGRARGPLGLTARQSPRRFGKAKARAAERNRNGRLYLKAMADRNRRIVDDHIGSDRLTKSCRLADGAPVGVVNWSKSIVRTNGIQSHIE</sequence>
<feature type="region of interest" description="Disordered" evidence="1">
    <location>
        <begin position="1"/>
        <end position="69"/>
    </location>
</feature>
<gene>
    <name evidence="2" type="ORF">PYH38_004566</name>
</gene>
<evidence type="ECO:0000256" key="1">
    <source>
        <dbReference type="SAM" id="MobiDB-lite"/>
    </source>
</evidence>
<reference evidence="2 3" key="1">
    <citation type="submission" date="2023-03" db="EMBL/GenBank/DDBJ databases">
        <authorList>
            <person name="Kaur S."/>
            <person name="Espinosa-Saiz D."/>
            <person name="Velazquez E."/>
            <person name="Menendez E."/>
            <person name="diCenzo G.C."/>
        </authorList>
    </citation>
    <scope>NUCLEOTIDE SEQUENCE [LARGE SCALE GENOMIC DNA]</scope>
    <source>
        <strain evidence="2 3">LMG 27395</strain>
    </source>
</reference>
<feature type="compositionally biased region" description="Basic residues" evidence="1">
    <location>
        <begin position="53"/>
        <end position="62"/>
    </location>
</feature>
<dbReference type="RefSeq" id="WP_280733037.1">
    <property type="nucleotide sequence ID" value="NZ_CP120368.1"/>
</dbReference>
<protein>
    <recommendedName>
        <fullName evidence="4">Transposase</fullName>
    </recommendedName>
</protein>
<dbReference type="EMBL" id="CP120371">
    <property type="protein sequence ID" value="WEX82301.1"/>
    <property type="molecule type" value="Genomic_DNA"/>
</dbReference>
<name>A0ABY8CZD5_9HYPH</name>